<proteinExistence type="predicted"/>
<dbReference type="InterPro" id="IPR011330">
    <property type="entry name" value="Glyco_hydro/deAcase_b/a-brl"/>
</dbReference>
<gene>
    <name evidence="2" type="ORF">E4656_12865</name>
</gene>
<reference evidence="2 3" key="1">
    <citation type="submission" date="2019-04" db="EMBL/GenBank/DDBJ databases">
        <title>Natronospirillum operosus gen. nov., sp. nov., a haloalkaliphilic satellite isolated from decaying biomass of laboratory culture of cyanobacterium Geitlerinema sp. and proposal of Natronospirillaceae fam. nov. and Saccharospirillaceae fam. nov.</title>
        <authorList>
            <person name="Kevbrin V."/>
            <person name="Boltyanskaya Y."/>
            <person name="Koziaeva V."/>
            <person name="Grouzdev D.S."/>
            <person name="Park M."/>
            <person name="Cho J."/>
        </authorList>
    </citation>
    <scope>NUCLEOTIDE SEQUENCE [LARGE SCALE GENOMIC DNA]</scope>
    <source>
        <strain evidence="2 3">G-116</strain>
    </source>
</reference>
<dbReference type="GO" id="GO:0005975">
    <property type="term" value="P:carbohydrate metabolic process"/>
    <property type="evidence" value="ECO:0007669"/>
    <property type="project" value="InterPro"/>
</dbReference>
<dbReference type="AlphaFoldDB" id="A0A4Z0WE04"/>
<feature type="signal peptide" evidence="1">
    <location>
        <begin position="1"/>
        <end position="23"/>
    </location>
</feature>
<dbReference type="PANTHER" id="PTHR30105:SF2">
    <property type="entry name" value="DIVERGENT POLYSACCHARIDE DEACETYLASE SUPERFAMILY"/>
    <property type="match status" value="1"/>
</dbReference>
<comment type="caution">
    <text evidence="2">The sequence shown here is derived from an EMBL/GenBank/DDBJ whole genome shotgun (WGS) entry which is preliminary data.</text>
</comment>
<dbReference type="RefSeq" id="WP_135483697.1">
    <property type="nucleotide sequence ID" value="NZ_SRMF01000005.1"/>
</dbReference>
<name>A0A4Z0WE04_9GAMM</name>
<dbReference type="SUPFAM" id="SSF88713">
    <property type="entry name" value="Glycoside hydrolase/deacetylase"/>
    <property type="match status" value="1"/>
</dbReference>
<protein>
    <submittedName>
        <fullName evidence="2">Divergent polysaccharide deacetylase family protein</fullName>
    </submittedName>
</protein>
<dbReference type="PANTHER" id="PTHR30105">
    <property type="entry name" value="UNCHARACTERIZED YIBQ-RELATED"/>
    <property type="match status" value="1"/>
</dbReference>
<dbReference type="InterPro" id="IPR006837">
    <property type="entry name" value="Divergent_DAC"/>
</dbReference>
<sequence>MGKRLCAGLLGAVLLALAPWGSAESGPGPRMSIIIDDLGNNRRLGEAAINLPGNLTFSVLPGLAYSTQLAEMAHAQGREVMLHMPMDNHSRLPLGPMGMTVDMNEAEWRAVLREALDDVPHASGLNNHTGSLLTEQEKPMAVVMQELHARGLYFIDSLTSPRSIAYDQARVAGVPALRRHIFLDHEQTDVFITEQFERALAIMERQGWVIMIGHPYPETIDFLSWVLPLLEEAGVELVTPSELIDTQQRLTRRAP</sequence>
<dbReference type="EMBL" id="SRMF01000005">
    <property type="protein sequence ID" value="TGG92363.1"/>
    <property type="molecule type" value="Genomic_DNA"/>
</dbReference>
<keyword evidence="1" id="KW-0732">Signal</keyword>
<dbReference type="Pfam" id="PF04748">
    <property type="entry name" value="Polysacc_deac_2"/>
    <property type="match status" value="1"/>
</dbReference>
<dbReference type="Gene3D" id="3.20.20.370">
    <property type="entry name" value="Glycoside hydrolase/deacetylase"/>
    <property type="match status" value="1"/>
</dbReference>
<organism evidence="2 3">
    <name type="scientific">Natronospirillum operosum</name>
    <dbReference type="NCBI Taxonomy" id="2759953"/>
    <lineage>
        <taxon>Bacteria</taxon>
        <taxon>Pseudomonadati</taxon>
        <taxon>Pseudomonadota</taxon>
        <taxon>Gammaproteobacteria</taxon>
        <taxon>Oceanospirillales</taxon>
        <taxon>Natronospirillaceae</taxon>
        <taxon>Natronospirillum</taxon>
    </lineage>
</organism>
<dbReference type="Proteomes" id="UP000297475">
    <property type="component" value="Unassembled WGS sequence"/>
</dbReference>
<accession>A0A4Z0WE04</accession>
<evidence type="ECO:0000256" key="1">
    <source>
        <dbReference type="SAM" id="SignalP"/>
    </source>
</evidence>
<dbReference type="OrthoDB" id="9784811at2"/>
<feature type="chain" id="PRO_5021313870" evidence="1">
    <location>
        <begin position="24"/>
        <end position="255"/>
    </location>
</feature>
<evidence type="ECO:0000313" key="2">
    <source>
        <dbReference type="EMBL" id="TGG92363.1"/>
    </source>
</evidence>
<dbReference type="CDD" id="cd10936">
    <property type="entry name" value="CE4_DAC2"/>
    <property type="match status" value="1"/>
</dbReference>
<evidence type="ECO:0000313" key="3">
    <source>
        <dbReference type="Proteomes" id="UP000297475"/>
    </source>
</evidence>
<keyword evidence="3" id="KW-1185">Reference proteome</keyword>